<evidence type="ECO:0000313" key="2">
    <source>
        <dbReference type="Proteomes" id="UP000011058"/>
    </source>
</evidence>
<evidence type="ECO:0000313" key="1">
    <source>
        <dbReference type="EMBL" id="CCH01299.1"/>
    </source>
</evidence>
<organism evidence="1 2">
    <name type="scientific">Fibrella aestuarina BUZ 2</name>
    <dbReference type="NCBI Taxonomy" id="1166018"/>
    <lineage>
        <taxon>Bacteria</taxon>
        <taxon>Pseudomonadati</taxon>
        <taxon>Bacteroidota</taxon>
        <taxon>Cytophagia</taxon>
        <taxon>Cytophagales</taxon>
        <taxon>Spirosomataceae</taxon>
        <taxon>Fibrella</taxon>
    </lineage>
</organism>
<dbReference type="RefSeq" id="WP_015332398.1">
    <property type="nucleotide sequence ID" value="NC_020054.1"/>
</dbReference>
<gene>
    <name evidence="1" type="ORF">FAES_3291</name>
</gene>
<dbReference type="KEGG" id="fae:FAES_3291"/>
<dbReference type="Proteomes" id="UP000011058">
    <property type="component" value="Chromosome"/>
</dbReference>
<proteinExistence type="predicted"/>
<reference evidence="1 2" key="1">
    <citation type="journal article" date="2012" name="J. Bacteriol.">
        <title>Genome Sequence of Fibrella aestuarina BUZ 2T, a Filamentous Marine Bacterium.</title>
        <authorList>
            <person name="Filippini M."/>
            <person name="Qi W."/>
            <person name="Blom J."/>
            <person name="Goesmann A."/>
            <person name="Smits T.H."/>
            <person name="Bagheri H.C."/>
        </authorList>
    </citation>
    <scope>NUCLEOTIDE SEQUENCE [LARGE SCALE GENOMIC DNA]</scope>
    <source>
        <strain evidence="2">BUZ 2T</strain>
    </source>
</reference>
<dbReference type="EMBL" id="HE796683">
    <property type="protein sequence ID" value="CCH01299.1"/>
    <property type="molecule type" value="Genomic_DNA"/>
</dbReference>
<protein>
    <submittedName>
        <fullName evidence="1">Uncharacterized protein</fullName>
    </submittedName>
</protein>
<keyword evidence="2" id="KW-1185">Reference proteome</keyword>
<accession>I0KAZ6</accession>
<dbReference type="HOGENOM" id="CLU_1978215_0_0_10"/>
<name>I0KAZ6_9BACT</name>
<dbReference type="AlphaFoldDB" id="I0KAZ6"/>
<sequence>MNEPPIQPNETERVVTSWYVRLTITKGLINWHYQYWFRNEAGEWIDYPVRDRGRGDWYIDRAVDKLLTLPEPEQQTLTMQQVGPLASAIRQRYQRSGVYPNSGVGGGKTLKGVMAWAEGVFKKYGP</sequence>